<name>A0A7J6TCU3_PEROL</name>
<evidence type="ECO:0000256" key="7">
    <source>
        <dbReference type="ARBA" id="ARBA00023136"/>
    </source>
</evidence>
<keyword evidence="10" id="KW-1185">Reference proteome</keyword>
<comment type="caution">
    <text evidence="9">The sequence shown here is derived from an EMBL/GenBank/DDBJ whole genome shotgun (WGS) entry which is preliminary data.</text>
</comment>
<protein>
    <recommendedName>
        <fullName evidence="11">Solute carrier 25</fullName>
    </recommendedName>
</protein>
<proteinExistence type="inferred from homology"/>
<organism evidence="9 10">
    <name type="scientific">Perkinsus olseni</name>
    <name type="common">Perkinsus atlanticus</name>
    <dbReference type="NCBI Taxonomy" id="32597"/>
    <lineage>
        <taxon>Eukaryota</taxon>
        <taxon>Sar</taxon>
        <taxon>Alveolata</taxon>
        <taxon>Perkinsozoa</taxon>
        <taxon>Perkinsea</taxon>
        <taxon>Perkinsida</taxon>
        <taxon>Perkinsidae</taxon>
        <taxon>Perkinsus</taxon>
    </lineage>
</organism>
<evidence type="ECO:0000256" key="1">
    <source>
        <dbReference type="ARBA" id="ARBA00004141"/>
    </source>
</evidence>
<comment type="subcellular location">
    <subcellularLocation>
        <location evidence="1">Membrane</location>
        <topology evidence="1">Multi-pass membrane protein</topology>
    </subcellularLocation>
</comment>
<dbReference type="InterPro" id="IPR050391">
    <property type="entry name" value="Mito_Metabolite_Transporter"/>
</dbReference>
<dbReference type="EMBL" id="JABANO010012192">
    <property type="protein sequence ID" value="KAF4742226.1"/>
    <property type="molecule type" value="Genomic_DNA"/>
</dbReference>
<dbReference type="SUPFAM" id="SSF103506">
    <property type="entry name" value="Mitochondrial carrier"/>
    <property type="match status" value="2"/>
</dbReference>
<evidence type="ECO:0000256" key="6">
    <source>
        <dbReference type="ARBA" id="ARBA00022989"/>
    </source>
</evidence>
<dbReference type="PRINTS" id="PR00926">
    <property type="entry name" value="MITOCARRIER"/>
</dbReference>
<keyword evidence="6" id="KW-1133">Transmembrane helix</keyword>
<accession>A0A7J6TCU3</accession>
<dbReference type="Gene3D" id="1.50.40.10">
    <property type="entry name" value="Mitochondrial carrier domain"/>
    <property type="match status" value="2"/>
</dbReference>
<feature type="repeat" description="Solcar" evidence="8">
    <location>
        <begin position="336"/>
        <end position="420"/>
    </location>
</feature>
<keyword evidence="3" id="KW-0813">Transport</keyword>
<feature type="repeat" description="Solcar" evidence="8">
    <location>
        <begin position="8"/>
        <end position="92"/>
    </location>
</feature>
<feature type="repeat" description="Solcar" evidence="8">
    <location>
        <begin position="430"/>
        <end position="529"/>
    </location>
</feature>
<dbReference type="PANTHER" id="PTHR45618">
    <property type="entry name" value="MITOCHONDRIAL DICARBOXYLATE CARRIER-RELATED"/>
    <property type="match status" value="1"/>
</dbReference>
<dbReference type="Pfam" id="PF00153">
    <property type="entry name" value="Mito_carr"/>
    <property type="match status" value="6"/>
</dbReference>
<gene>
    <name evidence="9" type="ORF">FOZ63_014319</name>
</gene>
<evidence type="ECO:0008006" key="11">
    <source>
        <dbReference type="Google" id="ProtNLM"/>
    </source>
</evidence>
<keyword evidence="7 8" id="KW-0472">Membrane</keyword>
<reference evidence="9 10" key="1">
    <citation type="submission" date="2020-04" db="EMBL/GenBank/DDBJ databases">
        <title>Perkinsus olseni comparative genomics.</title>
        <authorList>
            <person name="Bogema D.R."/>
        </authorList>
    </citation>
    <scope>NUCLEOTIDE SEQUENCE [LARGE SCALE GENOMIC DNA]</scope>
    <source>
        <strain evidence="9 10">ATCC PRA-207</strain>
    </source>
</reference>
<evidence type="ECO:0000256" key="2">
    <source>
        <dbReference type="ARBA" id="ARBA00006375"/>
    </source>
</evidence>
<evidence type="ECO:0000256" key="5">
    <source>
        <dbReference type="ARBA" id="ARBA00022737"/>
    </source>
</evidence>
<comment type="similarity">
    <text evidence="2">Belongs to the mitochondrial carrier (TC 2.A.29) family.</text>
</comment>
<evidence type="ECO:0000313" key="9">
    <source>
        <dbReference type="EMBL" id="KAF4742226.1"/>
    </source>
</evidence>
<dbReference type="AlphaFoldDB" id="A0A7J6TCU3"/>
<dbReference type="GO" id="GO:0016020">
    <property type="term" value="C:membrane"/>
    <property type="evidence" value="ECO:0007669"/>
    <property type="project" value="UniProtKB-SubCell"/>
</dbReference>
<feature type="repeat" description="Solcar" evidence="8">
    <location>
        <begin position="209"/>
        <end position="293"/>
    </location>
</feature>
<evidence type="ECO:0000256" key="4">
    <source>
        <dbReference type="ARBA" id="ARBA00022692"/>
    </source>
</evidence>
<feature type="repeat" description="Solcar" evidence="8">
    <location>
        <begin position="537"/>
        <end position="620"/>
    </location>
</feature>
<dbReference type="InterPro" id="IPR018108">
    <property type="entry name" value="MCP_transmembrane"/>
</dbReference>
<dbReference type="Proteomes" id="UP000553632">
    <property type="component" value="Unassembled WGS sequence"/>
</dbReference>
<dbReference type="PROSITE" id="PS50920">
    <property type="entry name" value="SOLCAR"/>
    <property type="match status" value="5"/>
</dbReference>
<dbReference type="InterPro" id="IPR023395">
    <property type="entry name" value="MCP_dom_sf"/>
</dbReference>
<keyword evidence="4 8" id="KW-0812">Transmembrane</keyword>
<evidence type="ECO:0000256" key="8">
    <source>
        <dbReference type="PROSITE-ProRule" id="PRU00282"/>
    </source>
</evidence>
<dbReference type="GO" id="GO:0055085">
    <property type="term" value="P:transmembrane transport"/>
    <property type="evidence" value="ECO:0007669"/>
    <property type="project" value="InterPro"/>
</dbReference>
<evidence type="ECO:0000313" key="10">
    <source>
        <dbReference type="Proteomes" id="UP000553632"/>
    </source>
</evidence>
<keyword evidence="5" id="KW-0677">Repeat</keyword>
<sequence>MLTNRDERTFHKNMFACGSAMALTVGILNPMDVIKVRMQTSTTTRTLWATVKNILHRDGVKGLFLPGLKSSMASDFVNGAFRVGLYPEVKGFLSSLCDVPPSSLPLSLGSSFLTGIVGSFLGNPFDLIKIRSQYEAGLLGPDGRYLTGRCIGTKPTYPSVWAGVYSLIKDGTLFRGAHATCLRAGLVTCAQVSGFEQTKRACAELGLEDGILTRLVSGVISGLLATTVAAPVDLVRTRLMSSATSSPSLTSTVSNIIRAEGARGLFVGWTAAYMRIGPLFFISWPLIGLLREQSVHAALDSPRGCSKKEVSVNTAWGNKVSVLLHLSLEPRGAPLHAPHLDMLSGGLGIAATAALLNPVEVLKVRMQTQQPRMSLTTIVKSTVKSDGLCGIWRTGLRYVIAAEFVNGCLRIGLYPSIKKFYSDTSDLDPASFPVILAASLTSGLIGSCCTTPLDRLKIRSQYEGGLKGPDGRYVTGRCIGAKPSFDSVVDGLSKNYAVGVLFKGVMASCTRASLVTGAQITTYETTKRTLKGYGVEEGPLLSAIGGMTAGLVASTVAAPVDVVRTRLMSTDEYNTGIEGAIRILRQEGLRGLWRGWTAAYIRLGPFLLLSWPAIESIRRHVFDLRGF</sequence>
<evidence type="ECO:0000256" key="3">
    <source>
        <dbReference type="ARBA" id="ARBA00022448"/>
    </source>
</evidence>
<dbReference type="InterPro" id="IPR002067">
    <property type="entry name" value="MCP"/>
</dbReference>